<dbReference type="Proteomes" id="UP000268016">
    <property type="component" value="Unassembled WGS sequence"/>
</dbReference>
<dbReference type="GO" id="GO:0006508">
    <property type="term" value="P:proteolysis"/>
    <property type="evidence" value="ECO:0007669"/>
    <property type="project" value="UniProtKB-KW"/>
</dbReference>
<keyword evidence="3" id="KW-0482">Metalloprotease</keyword>
<keyword evidence="4" id="KW-1185">Reference proteome</keyword>
<evidence type="ECO:0000256" key="1">
    <source>
        <dbReference type="SAM" id="Phobius"/>
    </source>
</evidence>
<sequence length="220" mass="23696">MSFGDTDLRGRRGLRTLVGLGIAFLPIYANRIVAVTGIEADFFRGPPSVLLWNWLAVALILLFIVTVERLGPKSIGLRRPSAADLGWAVGFFALATGLSSILTSLVPPAPSGGMDLLLALPLPVLIALIVTTAVTEEVLYRGYPIERLASLTGSLRLATAVSLTLFVAPHLLFFGPHWLLYQGLNVALIYALYLWRRNLPACMLLHGLGNAMILVPVLTG</sequence>
<evidence type="ECO:0000259" key="2">
    <source>
        <dbReference type="Pfam" id="PF02517"/>
    </source>
</evidence>
<protein>
    <submittedName>
        <fullName evidence="3">CPBP family intramembrane metalloprotease</fullName>
    </submittedName>
</protein>
<name>A0A3N2R9F4_9RHOB</name>
<organism evidence="3 4">
    <name type="scientific">Histidinibacterium lentulum</name>
    <dbReference type="NCBI Taxonomy" id="2480588"/>
    <lineage>
        <taxon>Bacteria</taxon>
        <taxon>Pseudomonadati</taxon>
        <taxon>Pseudomonadota</taxon>
        <taxon>Alphaproteobacteria</taxon>
        <taxon>Rhodobacterales</taxon>
        <taxon>Paracoccaceae</taxon>
        <taxon>Histidinibacterium</taxon>
    </lineage>
</organism>
<accession>A0A3N2R9F4</accession>
<feature type="transmembrane region" description="Helical" evidence="1">
    <location>
        <begin position="155"/>
        <end position="172"/>
    </location>
</feature>
<dbReference type="EMBL" id="RDRB01000001">
    <property type="protein sequence ID" value="ROU04102.1"/>
    <property type="molecule type" value="Genomic_DNA"/>
</dbReference>
<dbReference type="InterPro" id="IPR003675">
    <property type="entry name" value="Rce1/LyrA-like_dom"/>
</dbReference>
<evidence type="ECO:0000313" key="3">
    <source>
        <dbReference type="EMBL" id="ROU04102.1"/>
    </source>
</evidence>
<comment type="caution">
    <text evidence="3">The sequence shown here is derived from an EMBL/GenBank/DDBJ whole genome shotgun (WGS) entry which is preliminary data.</text>
</comment>
<feature type="transmembrane region" description="Helical" evidence="1">
    <location>
        <begin position="116"/>
        <end position="134"/>
    </location>
</feature>
<dbReference type="Pfam" id="PF02517">
    <property type="entry name" value="Rce1-like"/>
    <property type="match status" value="1"/>
</dbReference>
<reference evidence="3 4" key="1">
    <citation type="submission" date="2018-10" db="EMBL/GenBank/DDBJ databases">
        <title>Histidinibacterium lentulum gen. nov., sp. nov., a marine bacterium from the culture broth of Picochlorum sp. 122.</title>
        <authorList>
            <person name="Wang G."/>
        </authorList>
    </citation>
    <scope>NUCLEOTIDE SEQUENCE [LARGE SCALE GENOMIC DNA]</scope>
    <source>
        <strain evidence="3 4">B17</strain>
    </source>
</reference>
<feature type="transmembrane region" description="Helical" evidence="1">
    <location>
        <begin position="82"/>
        <end position="104"/>
    </location>
</feature>
<evidence type="ECO:0000313" key="4">
    <source>
        <dbReference type="Proteomes" id="UP000268016"/>
    </source>
</evidence>
<feature type="domain" description="CAAX prenyl protease 2/Lysostaphin resistance protein A-like" evidence="2">
    <location>
        <begin position="121"/>
        <end position="212"/>
    </location>
</feature>
<dbReference type="OrthoDB" id="8479405at2"/>
<dbReference type="AlphaFoldDB" id="A0A3N2R9F4"/>
<proteinExistence type="predicted"/>
<dbReference type="GO" id="GO:0004175">
    <property type="term" value="F:endopeptidase activity"/>
    <property type="evidence" value="ECO:0007669"/>
    <property type="project" value="UniProtKB-ARBA"/>
</dbReference>
<keyword evidence="1" id="KW-0812">Transmembrane</keyword>
<feature type="transmembrane region" description="Helical" evidence="1">
    <location>
        <begin position="12"/>
        <end position="29"/>
    </location>
</feature>
<feature type="transmembrane region" description="Helical" evidence="1">
    <location>
        <begin position="49"/>
        <end position="70"/>
    </location>
</feature>
<keyword evidence="1" id="KW-1133">Transmembrane helix</keyword>
<keyword evidence="3" id="KW-0378">Hydrolase</keyword>
<feature type="transmembrane region" description="Helical" evidence="1">
    <location>
        <begin position="178"/>
        <end position="195"/>
    </location>
</feature>
<keyword evidence="3" id="KW-0645">Protease</keyword>
<keyword evidence="1" id="KW-0472">Membrane</keyword>
<dbReference type="GO" id="GO:0080120">
    <property type="term" value="P:CAAX-box protein maturation"/>
    <property type="evidence" value="ECO:0007669"/>
    <property type="project" value="UniProtKB-ARBA"/>
</dbReference>
<dbReference type="GO" id="GO:0008237">
    <property type="term" value="F:metallopeptidase activity"/>
    <property type="evidence" value="ECO:0007669"/>
    <property type="project" value="UniProtKB-KW"/>
</dbReference>
<feature type="transmembrane region" description="Helical" evidence="1">
    <location>
        <begin position="202"/>
        <end position="219"/>
    </location>
</feature>
<dbReference type="RefSeq" id="WP_123640510.1">
    <property type="nucleotide sequence ID" value="NZ_ML119081.1"/>
</dbReference>
<gene>
    <name evidence="3" type="ORF">EAT49_01505</name>
</gene>